<evidence type="ECO:0000313" key="11">
    <source>
        <dbReference type="EMBL" id="CAH0674336.1"/>
    </source>
</evidence>
<evidence type="ECO:0000256" key="10">
    <source>
        <dbReference type="ARBA" id="ARBA00029606"/>
    </source>
</evidence>
<sequence>MDLLQGENTQSIICVETTILSEDENSKDNEISTNCGDADLGSSQIKPVNEDSQEIQVIAEETPQEKHRKSNPLYDHDDNKPKFYNVKGNIVTPTLITKNLPDQFNSLPIYGYPNNNLELPTFYRNKLREFVGHDLNDEEFDNLSDYCSPHHLRTGDELQMSTNFPTSGYPSLNMLNEKKIIDESSKTSDSAKLFIHKKLELRNENDTGGLYVKKLKYRGIRFLPFPTEDANSSDGAENKPQELHPGKDMMFRVRMYRSYHQANGRPQLKSVMRRSVFSCDAIVLGRQALSVLRDRFVCANDVGLRLDHSRDPDNLPQTNAKTLFPSGFLFINNVFYVDTRDGCSDHSSPIRSWATKRGLGHFPCRDMCDTLVQHVPLRLGHPEVYMHQGNCEHLFTFSEVRLLGPRDPLLLSHYPLHRSHSQHHSVYCTTCAEFCAKWIVSNCPRVPFDPAFFCDTCLKLYMYVDGKKVGDFKAYSFRGNELNTLKPQG</sequence>
<dbReference type="InterPro" id="IPR022042">
    <property type="entry name" value="snRNA-activating_su3"/>
</dbReference>
<dbReference type="PANTHER" id="PTHR13421">
    <property type="entry name" value="SNRNA-ACTIVATING PROTEIN COMPLEX SUBUNIT 3"/>
    <property type="match status" value="1"/>
</dbReference>
<protein>
    <recommendedName>
        <fullName evidence="3">snRNA-activating protein complex subunit 3</fullName>
    </recommendedName>
    <alternativeName>
        <fullName evidence="10">Small nuclear RNA-activating complex polypeptide 3</fullName>
    </alternativeName>
</protein>
<dbReference type="Proteomes" id="UP001153292">
    <property type="component" value="Chromosome 14"/>
</dbReference>
<reference evidence="11" key="1">
    <citation type="submission" date="2021-12" db="EMBL/GenBank/DDBJ databases">
        <authorList>
            <person name="King R."/>
        </authorList>
    </citation>
    <scope>NUCLEOTIDE SEQUENCE</scope>
</reference>
<evidence type="ECO:0000256" key="5">
    <source>
        <dbReference type="ARBA" id="ARBA00023125"/>
    </source>
</evidence>
<keyword evidence="7" id="KW-0539">Nucleus</keyword>
<evidence type="ECO:0000313" key="12">
    <source>
        <dbReference type="Proteomes" id="UP001153292"/>
    </source>
</evidence>
<evidence type="ECO:0000256" key="9">
    <source>
        <dbReference type="ARBA" id="ARBA00025958"/>
    </source>
</evidence>
<accession>A0ABN8EFM1</accession>
<keyword evidence="5" id="KW-0238">DNA-binding</keyword>
<comment type="similarity">
    <text evidence="2">Belongs to the SNAPC3/SRD2 family.</text>
</comment>
<gene>
    <name evidence="11" type="ORF">CHILSU_LOCUS2457</name>
</gene>
<organism evidence="11 12">
    <name type="scientific">Chilo suppressalis</name>
    <name type="common">Asiatic rice borer moth</name>
    <dbReference type="NCBI Taxonomy" id="168631"/>
    <lineage>
        <taxon>Eukaryota</taxon>
        <taxon>Metazoa</taxon>
        <taxon>Ecdysozoa</taxon>
        <taxon>Arthropoda</taxon>
        <taxon>Hexapoda</taxon>
        <taxon>Insecta</taxon>
        <taxon>Pterygota</taxon>
        <taxon>Neoptera</taxon>
        <taxon>Endopterygota</taxon>
        <taxon>Lepidoptera</taxon>
        <taxon>Glossata</taxon>
        <taxon>Ditrysia</taxon>
        <taxon>Pyraloidea</taxon>
        <taxon>Crambidae</taxon>
        <taxon>Crambinae</taxon>
        <taxon>Chilo</taxon>
    </lineage>
</organism>
<proteinExistence type="inferred from homology"/>
<evidence type="ECO:0000256" key="4">
    <source>
        <dbReference type="ARBA" id="ARBA00023015"/>
    </source>
</evidence>
<dbReference type="Pfam" id="PF12251">
    <property type="entry name" value="SNAPC3"/>
    <property type="match status" value="1"/>
</dbReference>
<evidence type="ECO:0000256" key="7">
    <source>
        <dbReference type="ARBA" id="ARBA00023242"/>
    </source>
</evidence>
<evidence type="ECO:0000256" key="8">
    <source>
        <dbReference type="ARBA" id="ARBA00025193"/>
    </source>
</evidence>
<evidence type="ECO:0000256" key="6">
    <source>
        <dbReference type="ARBA" id="ARBA00023163"/>
    </source>
</evidence>
<name>A0ABN8EFM1_CHISP</name>
<dbReference type="EMBL" id="OU963907">
    <property type="protein sequence ID" value="CAH0674336.1"/>
    <property type="molecule type" value="Genomic_DNA"/>
</dbReference>
<dbReference type="PANTHER" id="PTHR13421:SF16">
    <property type="entry name" value="SNRNA-ACTIVATING PROTEIN COMPLEX SUBUNIT 3"/>
    <property type="match status" value="1"/>
</dbReference>
<keyword evidence="4" id="KW-0805">Transcription regulation</keyword>
<comment type="subcellular location">
    <subcellularLocation>
        <location evidence="1">Nucleus</location>
    </subcellularLocation>
</comment>
<keyword evidence="6" id="KW-0804">Transcription</keyword>
<comment type="function">
    <text evidence="8">Part of the SNAPc complex required for the transcription of both RNA polymerase II and III small-nuclear RNA genes. Binds to the proximal sequence element (PSE), a non-TATA-box basal promoter element common to these 2 types of genes. Recruits TBP and BRF2 to the U6 snRNA TATA box.</text>
</comment>
<evidence type="ECO:0000256" key="3">
    <source>
        <dbReference type="ARBA" id="ARBA00013634"/>
    </source>
</evidence>
<comment type="subunit">
    <text evidence="9">Part of the SNAPc complex composed of 5 subunits: SNAPC1, SNAPC2, SNAPC3, SNAPC4 and SNAPC5. SNAPC3 interacts with SNAPC1.</text>
</comment>
<evidence type="ECO:0000256" key="1">
    <source>
        <dbReference type="ARBA" id="ARBA00004123"/>
    </source>
</evidence>
<keyword evidence="12" id="KW-1185">Reference proteome</keyword>
<evidence type="ECO:0000256" key="2">
    <source>
        <dbReference type="ARBA" id="ARBA00010410"/>
    </source>
</evidence>